<dbReference type="EMBL" id="GGEC01058033">
    <property type="protein sequence ID" value="MBX38517.1"/>
    <property type="molecule type" value="Transcribed_RNA"/>
</dbReference>
<accession>A0A2P2N7N9</accession>
<dbReference type="AlphaFoldDB" id="A0A2P2N7N9"/>
<proteinExistence type="predicted"/>
<organism evidence="1">
    <name type="scientific">Rhizophora mucronata</name>
    <name type="common">Asiatic mangrove</name>
    <dbReference type="NCBI Taxonomy" id="61149"/>
    <lineage>
        <taxon>Eukaryota</taxon>
        <taxon>Viridiplantae</taxon>
        <taxon>Streptophyta</taxon>
        <taxon>Embryophyta</taxon>
        <taxon>Tracheophyta</taxon>
        <taxon>Spermatophyta</taxon>
        <taxon>Magnoliopsida</taxon>
        <taxon>eudicotyledons</taxon>
        <taxon>Gunneridae</taxon>
        <taxon>Pentapetalae</taxon>
        <taxon>rosids</taxon>
        <taxon>fabids</taxon>
        <taxon>Malpighiales</taxon>
        <taxon>Rhizophoraceae</taxon>
        <taxon>Rhizophora</taxon>
    </lineage>
</organism>
<sequence length="27" mass="3133">MSLLLIIDKIGREKMENFTKIPLKVTT</sequence>
<reference evidence="1" key="1">
    <citation type="submission" date="2018-02" db="EMBL/GenBank/DDBJ databases">
        <title>Rhizophora mucronata_Transcriptome.</title>
        <authorList>
            <person name="Meera S.P."/>
            <person name="Sreeshan A."/>
            <person name="Augustine A."/>
        </authorList>
    </citation>
    <scope>NUCLEOTIDE SEQUENCE</scope>
    <source>
        <tissue evidence="1">Leaf</tissue>
    </source>
</reference>
<evidence type="ECO:0000313" key="1">
    <source>
        <dbReference type="EMBL" id="MBX38517.1"/>
    </source>
</evidence>
<protein>
    <submittedName>
        <fullName evidence="1">Uncharacterized protein</fullName>
    </submittedName>
</protein>
<name>A0A2P2N7N9_RHIMU</name>